<feature type="domain" description="FF" evidence="4">
    <location>
        <begin position="635"/>
        <end position="690"/>
    </location>
</feature>
<evidence type="ECO:0000313" key="5">
    <source>
        <dbReference type="EnsemblMetazoa" id="ACHR001319-PA"/>
    </source>
</evidence>
<dbReference type="Gene3D" id="2.20.70.10">
    <property type="match status" value="3"/>
</dbReference>
<feature type="domain" description="FF" evidence="4">
    <location>
        <begin position="884"/>
        <end position="940"/>
    </location>
</feature>
<dbReference type="SUPFAM" id="SSF51045">
    <property type="entry name" value="WW domain"/>
    <property type="match status" value="3"/>
</dbReference>
<dbReference type="SMART" id="SM00456">
    <property type="entry name" value="WW"/>
    <property type="match status" value="3"/>
</dbReference>
<feature type="compositionally biased region" description="Polar residues" evidence="2">
    <location>
        <begin position="32"/>
        <end position="45"/>
    </location>
</feature>
<evidence type="ECO:0008006" key="7">
    <source>
        <dbReference type="Google" id="ProtNLM"/>
    </source>
</evidence>
<dbReference type="FunFam" id="1.10.10.440:FF:000005">
    <property type="entry name" value="Transcription elongation regulator 1 (CA150)"/>
    <property type="match status" value="1"/>
</dbReference>
<dbReference type="SUPFAM" id="SSF81698">
    <property type="entry name" value="FF domain"/>
    <property type="match status" value="5"/>
</dbReference>
<feature type="domain" description="FF" evidence="4">
    <location>
        <begin position="941"/>
        <end position="997"/>
    </location>
</feature>
<dbReference type="EnsemblMetazoa" id="ACHR001319-RA">
    <property type="protein sequence ID" value="ACHR001319-PA"/>
    <property type="gene ID" value="ACHR001319"/>
</dbReference>
<feature type="domain" description="FF" evidence="4">
    <location>
        <begin position="703"/>
        <end position="758"/>
    </location>
</feature>
<name>A0A182JS37_9DIPT</name>
<feature type="region of interest" description="Disordered" evidence="2">
    <location>
        <begin position="483"/>
        <end position="527"/>
    </location>
</feature>
<dbReference type="InterPro" id="IPR001202">
    <property type="entry name" value="WW_dom"/>
</dbReference>
<accession>A0A182JS37</accession>
<dbReference type="STRING" id="43041.A0A182JS37"/>
<evidence type="ECO:0000256" key="2">
    <source>
        <dbReference type="SAM" id="MobiDB-lite"/>
    </source>
</evidence>
<feature type="compositionally biased region" description="Basic and acidic residues" evidence="2">
    <location>
        <begin position="841"/>
        <end position="884"/>
    </location>
</feature>
<dbReference type="Pfam" id="PF00397">
    <property type="entry name" value="WW"/>
    <property type="match status" value="2"/>
</dbReference>
<evidence type="ECO:0000259" key="4">
    <source>
        <dbReference type="PROSITE" id="PS51676"/>
    </source>
</evidence>
<dbReference type="PANTHER" id="PTHR15377:SF3">
    <property type="entry name" value="WW DOMAIN-CONTAINING PROTEIN"/>
    <property type="match status" value="1"/>
</dbReference>
<organism evidence="5 6">
    <name type="scientific">Anopheles christyi</name>
    <dbReference type="NCBI Taxonomy" id="43041"/>
    <lineage>
        <taxon>Eukaryota</taxon>
        <taxon>Metazoa</taxon>
        <taxon>Ecdysozoa</taxon>
        <taxon>Arthropoda</taxon>
        <taxon>Hexapoda</taxon>
        <taxon>Insecta</taxon>
        <taxon>Pterygota</taxon>
        <taxon>Neoptera</taxon>
        <taxon>Endopterygota</taxon>
        <taxon>Diptera</taxon>
        <taxon>Nematocera</taxon>
        <taxon>Culicoidea</taxon>
        <taxon>Culicidae</taxon>
        <taxon>Anophelinae</taxon>
        <taxon>Anopheles</taxon>
    </lineage>
</organism>
<dbReference type="AlphaFoldDB" id="A0A182JS37"/>
<dbReference type="SMART" id="SM00441">
    <property type="entry name" value="FF"/>
    <property type="match status" value="6"/>
</dbReference>
<proteinExistence type="predicted"/>
<keyword evidence="6" id="KW-1185">Reference proteome</keyword>
<dbReference type="FunFam" id="2.20.70.10:FF:000049">
    <property type="entry name" value="Transcription elongation regulator 1-like"/>
    <property type="match status" value="1"/>
</dbReference>
<feature type="compositionally biased region" description="Basic and acidic residues" evidence="2">
    <location>
        <begin position="763"/>
        <end position="786"/>
    </location>
</feature>
<feature type="domain" description="WW" evidence="3">
    <location>
        <begin position="407"/>
        <end position="436"/>
    </location>
</feature>
<feature type="compositionally biased region" description="Low complexity" evidence="2">
    <location>
        <begin position="813"/>
        <end position="823"/>
    </location>
</feature>
<sequence length="1083" mass="123440">MSTDADKVLPSESESVEEANDAGTGDGESAVASASEQHTSPSTADSRVEERKASPTKNSAGLLGSAPSKPASSVATDLWVETKTADGKSYYYHAISRETTWTRPEGPNVNVMTQAEVEALNKQQLQQAKPAELKAVEVNATSASDIPVSSATIPAVIPLHTAMTRFTGPPPSFGMAPFGMPPPNFTSFPPWNPSPVNNGQNWSIGQALPLDAAKQAMNEIKLNEIDPSIVAKATVWSEHTAPDGRMFFYNASKGESVWEKPQALRDLEKAKLTVWNVKQKTKAPPAVPPFLAPPIPPQMPLMSAMQAPPSTGLKIQQFPSPLATAAIGPLSGSGVRLQQLPVNPSGVVFDPITFMAKNEKVAVAAAEEERKRKLEQEKKRKEDEEKAKSNKPQDKSRPISSTPISGTPWCVVWTGDGRVFFYNPSTRTSVWERPEELKERADVDKAVLVPPQQLLGTVTPKEMDAVVSSKGQTVSGTGIIASATATESDNGNNTSGGGNTTEPGAVQTESESSVDEDGEHPSKKLKSDLDAVMKATQSLGSNRSGNDPEKEAIAMEAEARAARERTLIPLDVRMKSFREMLRELDVSAFSTWEKELHKIVYDARYLLLTSKERKQVFEKYVKDRADEERREKRNKMRQKRDDFRALMEAAHLHGKSSFSEFAQKYGKDERFKVIEKIRERESLFNEYIVEVRKREKEEKQQRKDQIRKDFLTMLRERSDINRHTRFSDIRKKIESDSRFKAITEHSQREELFEDHIKALKEEKRKAKEKEREKELKERNNRSEQRSSRRSRDRSRDRRSRSNERDTNETAKSTGNEDGTANNNNDEDEGEDCNTSDEDEIERQQRERERKARAEASIKEREKEVQRTLATHLRDRDKERQHHQRDEAMRHFNALLADLVRNADLTWKEVKKLLKKDHRWELISMLDRDDRERLFNEHISNLVRKKRDKFREMLDEIPSLELTSSWKDIKKIIRDDPRYLKYNSSERGEREFRDFIKDKTANAKLAFRELLQECKFITHKSFELYRENSNHLREVEDILRNDSRYLILHHISGERTQMILAHLEELHKRGPPPPPTASESLRRK</sequence>
<dbReference type="PROSITE" id="PS01159">
    <property type="entry name" value="WW_DOMAIN_1"/>
    <property type="match status" value="1"/>
</dbReference>
<reference evidence="6" key="1">
    <citation type="submission" date="2013-03" db="EMBL/GenBank/DDBJ databases">
        <title>The Genome Sequence of Anopheles christyi ACHKN1017.</title>
        <authorList>
            <consortium name="The Broad Institute Genomics Platform"/>
            <person name="Neafsey D.E."/>
            <person name="Besansky N."/>
            <person name="Walker B."/>
            <person name="Young S.K."/>
            <person name="Zeng Q."/>
            <person name="Gargeya S."/>
            <person name="Fitzgerald M."/>
            <person name="Haas B."/>
            <person name="Abouelleil A."/>
            <person name="Allen A.W."/>
            <person name="Alvarado L."/>
            <person name="Arachchi H.M."/>
            <person name="Berlin A.M."/>
            <person name="Chapman S.B."/>
            <person name="Gainer-Dewar J."/>
            <person name="Goldberg J."/>
            <person name="Griggs A."/>
            <person name="Gujja S."/>
            <person name="Hansen M."/>
            <person name="Howarth C."/>
            <person name="Imamovic A."/>
            <person name="Ireland A."/>
            <person name="Larimer J."/>
            <person name="McCowan C."/>
            <person name="Murphy C."/>
            <person name="Pearson M."/>
            <person name="Poon T.W."/>
            <person name="Priest M."/>
            <person name="Roberts A."/>
            <person name="Saif S."/>
            <person name="Shea T."/>
            <person name="Sisk P."/>
            <person name="Sykes S."/>
            <person name="Wortman J."/>
            <person name="Nusbaum C."/>
            <person name="Birren B."/>
        </authorList>
    </citation>
    <scope>NUCLEOTIDE SEQUENCE [LARGE SCALE GENOMIC DNA]</scope>
    <source>
        <strain evidence="6">ACHKN1017</strain>
    </source>
</reference>
<dbReference type="GO" id="GO:0005634">
    <property type="term" value="C:nucleus"/>
    <property type="evidence" value="ECO:0007669"/>
    <property type="project" value="TreeGrafter"/>
</dbReference>
<evidence type="ECO:0000259" key="3">
    <source>
        <dbReference type="PROSITE" id="PS50020"/>
    </source>
</evidence>
<dbReference type="PANTHER" id="PTHR15377">
    <property type="entry name" value="TRANSCRIPTION ELONGATION REGULATOR 1"/>
    <property type="match status" value="1"/>
</dbReference>
<dbReference type="InterPro" id="IPR002713">
    <property type="entry name" value="FF_domain"/>
</dbReference>
<feature type="region of interest" description="Disordered" evidence="2">
    <location>
        <begin position="763"/>
        <end position="884"/>
    </location>
</feature>
<dbReference type="FunFam" id="1.10.10.440:FF:000001">
    <property type="entry name" value="Transcription elongation regulator 1 like"/>
    <property type="match status" value="1"/>
</dbReference>
<protein>
    <recommendedName>
        <fullName evidence="7">Transcription elongation regulator 1</fullName>
    </recommendedName>
</protein>
<dbReference type="Pfam" id="PF01846">
    <property type="entry name" value="FF"/>
    <property type="match status" value="6"/>
</dbReference>
<dbReference type="GO" id="GO:0070063">
    <property type="term" value="F:RNA polymerase binding"/>
    <property type="evidence" value="ECO:0007669"/>
    <property type="project" value="InterPro"/>
</dbReference>
<feature type="compositionally biased region" description="Acidic residues" evidence="2">
    <location>
        <begin position="824"/>
        <end position="840"/>
    </location>
</feature>
<dbReference type="VEuPathDB" id="VectorBase:ACHR001319"/>
<evidence type="ECO:0000313" key="6">
    <source>
        <dbReference type="Proteomes" id="UP000075881"/>
    </source>
</evidence>
<feature type="domain" description="FF" evidence="4">
    <location>
        <begin position="568"/>
        <end position="623"/>
    </location>
</feature>
<dbReference type="InterPro" id="IPR045148">
    <property type="entry name" value="TCRG1-like"/>
</dbReference>
<evidence type="ECO:0000256" key="1">
    <source>
        <dbReference type="ARBA" id="ARBA00022737"/>
    </source>
</evidence>
<feature type="domain" description="WW" evidence="3">
    <location>
        <begin position="79"/>
        <end position="106"/>
    </location>
</feature>
<dbReference type="Proteomes" id="UP000075881">
    <property type="component" value="Unassembled WGS sequence"/>
</dbReference>
<dbReference type="InterPro" id="IPR036517">
    <property type="entry name" value="FF_domain_sf"/>
</dbReference>
<feature type="compositionally biased region" description="Basic and acidic residues" evidence="2">
    <location>
        <begin position="370"/>
        <end position="397"/>
    </location>
</feature>
<dbReference type="PROSITE" id="PS50020">
    <property type="entry name" value="WW_DOMAIN_2"/>
    <property type="match status" value="3"/>
</dbReference>
<dbReference type="Gene3D" id="1.10.10.440">
    <property type="entry name" value="FF domain"/>
    <property type="match status" value="6"/>
</dbReference>
<feature type="region of interest" description="Disordered" evidence="2">
    <location>
        <begin position="370"/>
        <end position="407"/>
    </location>
</feature>
<reference evidence="5" key="2">
    <citation type="submission" date="2020-05" db="UniProtKB">
        <authorList>
            <consortium name="EnsemblMetazoa"/>
        </authorList>
    </citation>
    <scope>IDENTIFICATION</scope>
    <source>
        <strain evidence="5">ACHKN1017</strain>
    </source>
</reference>
<keyword evidence="1" id="KW-0677">Repeat</keyword>
<feature type="region of interest" description="Disordered" evidence="2">
    <location>
        <begin position="1"/>
        <end position="74"/>
    </location>
</feature>
<dbReference type="InterPro" id="IPR057565">
    <property type="entry name" value="WW_TCRG1_3rd"/>
</dbReference>
<feature type="compositionally biased region" description="Basic and acidic residues" evidence="2">
    <location>
        <begin position="793"/>
        <end position="808"/>
    </location>
</feature>
<dbReference type="FunFam" id="1.10.10.440:FF:000006">
    <property type="entry name" value="Transcription elongation regulator 1 (CA150)"/>
    <property type="match status" value="1"/>
</dbReference>
<dbReference type="GO" id="GO:0003712">
    <property type="term" value="F:transcription coregulator activity"/>
    <property type="evidence" value="ECO:0007669"/>
    <property type="project" value="TreeGrafter"/>
</dbReference>
<dbReference type="FunFam" id="1.10.10.440:FF:000029">
    <property type="entry name" value="Uncharacterized protein, isoform B"/>
    <property type="match status" value="1"/>
</dbReference>
<dbReference type="InterPro" id="IPR036020">
    <property type="entry name" value="WW_dom_sf"/>
</dbReference>
<dbReference type="CDD" id="cd00201">
    <property type="entry name" value="WW"/>
    <property type="match status" value="3"/>
</dbReference>
<feature type="domain" description="WW" evidence="3">
    <location>
        <begin position="236"/>
        <end position="263"/>
    </location>
</feature>
<dbReference type="Pfam" id="PF23517">
    <property type="entry name" value="WW_TCERG1"/>
    <property type="match status" value="1"/>
</dbReference>
<dbReference type="PROSITE" id="PS51676">
    <property type="entry name" value="FF"/>
    <property type="match status" value="5"/>
</dbReference>